<dbReference type="Gene3D" id="3.20.20.60">
    <property type="entry name" value="Phosphoenolpyruvate-binding domains"/>
    <property type="match status" value="1"/>
</dbReference>
<organism evidence="1 2">
    <name type="scientific">Rhizorhabdus dicambivorans</name>
    <dbReference type="NCBI Taxonomy" id="1850238"/>
    <lineage>
        <taxon>Bacteria</taxon>
        <taxon>Pseudomonadati</taxon>
        <taxon>Pseudomonadota</taxon>
        <taxon>Alphaproteobacteria</taxon>
        <taxon>Sphingomonadales</taxon>
        <taxon>Sphingomonadaceae</taxon>
        <taxon>Rhizorhabdus</taxon>
    </lineage>
</organism>
<evidence type="ECO:0000313" key="2">
    <source>
        <dbReference type="Proteomes" id="UP000218934"/>
    </source>
</evidence>
<dbReference type="InterPro" id="IPR040442">
    <property type="entry name" value="Pyrv_kinase-like_dom_sf"/>
</dbReference>
<dbReference type="AlphaFoldDB" id="A0A2A4FVZ7"/>
<dbReference type="Pfam" id="PF13714">
    <property type="entry name" value="PEP_mutase"/>
    <property type="match status" value="1"/>
</dbReference>
<dbReference type="CDD" id="cd00377">
    <property type="entry name" value="ICL_PEPM"/>
    <property type="match status" value="1"/>
</dbReference>
<keyword evidence="2" id="KW-1185">Reference proteome</keyword>
<dbReference type="InterPro" id="IPR039556">
    <property type="entry name" value="ICL/PEPM"/>
</dbReference>
<dbReference type="RefSeq" id="WP_066960849.1">
    <property type="nucleotide sequence ID" value="NZ_CP023449.1"/>
</dbReference>
<dbReference type="KEGG" id="rdi:CMV14_06645"/>
<dbReference type="SUPFAM" id="SSF51621">
    <property type="entry name" value="Phosphoenolpyruvate/pyruvate domain"/>
    <property type="match status" value="1"/>
</dbReference>
<reference evidence="1 2" key="1">
    <citation type="submission" date="2017-09" db="EMBL/GenBank/DDBJ databases">
        <title>The Catabolism of 3,6-Dichlorosalicylic acid is Initiated by the Cytochrome P450 Monooxygenase DsmABC in Rhizorhabdus dicambivorans Ndbn-20.</title>
        <authorList>
            <person name="Na L."/>
        </authorList>
    </citation>
    <scope>NUCLEOTIDE SEQUENCE [LARGE SCALE GENOMIC DNA]</scope>
    <source>
        <strain evidence="1 2">Ndbn-20m</strain>
    </source>
</reference>
<accession>A0A2A4FVZ7</accession>
<comment type="caution">
    <text evidence="1">The sequence shown here is derived from an EMBL/GenBank/DDBJ whole genome shotgun (WGS) entry which is preliminary data.</text>
</comment>
<name>A0A2A4FVZ7_9SPHN</name>
<dbReference type="OrthoDB" id="9771433at2"/>
<sequence length="273" mass="28725">MSDRAKRFRAVLEARAGTVIPGCHDALGARLIEQAGFPIAYMSGFAVSGTLGLPDIGLMPLAEMARRTAEVAGSISLPFFVDADNGYGDARATADTVRQLEGAGAVGVHIDDQILPRPAGASKALVPIEDMQAKIAAACGARTSPDFTVIGRTDAMATDGFEAALHRAEALQEAGADALMMMYLTDRAQVIDAVKRLRKPLVLVVTETARKSFRAEELVGAGHAAVIYTLSTLLASLAAQRAVLANLAQAGDTEDSIPHMMPMDEVRPLTGLR</sequence>
<dbReference type="Proteomes" id="UP000218934">
    <property type="component" value="Unassembled WGS sequence"/>
</dbReference>
<proteinExistence type="predicted"/>
<dbReference type="PANTHER" id="PTHR42905">
    <property type="entry name" value="PHOSPHOENOLPYRUVATE CARBOXYLASE"/>
    <property type="match status" value="1"/>
</dbReference>
<dbReference type="InterPro" id="IPR015813">
    <property type="entry name" value="Pyrv/PenolPyrv_kinase-like_dom"/>
</dbReference>
<gene>
    <name evidence="1" type="ORF">COO09_09435</name>
</gene>
<dbReference type="GO" id="GO:0016833">
    <property type="term" value="F:oxo-acid-lyase activity"/>
    <property type="evidence" value="ECO:0007669"/>
    <property type="project" value="UniProtKB-ARBA"/>
</dbReference>
<dbReference type="PANTHER" id="PTHR42905:SF5">
    <property type="entry name" value="CARBOXYVINYL-CARBOXYPHOSPHONATE PHOSPHORYLMUTASE, CHLOROPLASTIC"/>
    <property type="match status" value="1"/>
</dbReference>
<evidence type="ECO:0000313" key="1">
    <source>
        <dbReference type="EMBL" id="PCE42619.1"/>
    </source>
</evidence>
<protein>
    <submittedName>
        <fullName evidence="1">Carboxyvinyl-carboxyphosphonate phosphorylmutase</fullName>
    </submittedName>
</protein>
<dbReference type="EMBL" id="NWUF01000007">
    <property type="protein sequence ID" value="PCE42619.1"/>
    <property type="molecule type" value="Genomic_DNA"/>
</dbReference>